<evidence type="ECO:0000313" key="1">
    <source>
        <dbReference type="EMBL" id="UYB00752.1"/>
    </source>
</evidence>
<gene>
    <name evidence="1" type="ORF">GMNKNHGO_00125</name>
</gene>
<sequence length="71" mass="8469">MKQLFKENFTIEQIQNIFDDWNNKGVLYGWEDIEASKVQKLLEQNGYNLDSIKVMREAFDTLYLLNREAHA</sequence>
<protein>
    <submittedName>
        <fullName evidence="1">Uncharacterized protein</fullName>
    </submittedName>
</protein>
<name>A0A978ACP9_9CAUD</name>
<organism evidence="1">
    <name type="scientific">Enterococcus phage vB_Efa29212_3e</name>
    <dbReference type="NCBI Taxonomy" id="2982224"/>
    <lineage>
        <taxon>Viruses</taxon>
        <taxon>Duplodnaviria</taxon>
        <taxon>Heunggongvirae</taxon>
        <taxon>Uroviricota</taxon>
        <taxon>Caudoviricetes</taxon>
        <taxon>Herelleviridae</taxon>
        <taxon>Brockvirinae</taxon>
        <taxon>Kochikohdavirus</taxon>
    </lineage>
</organism>
<accession>A0A978ACP9</accession>
<dbReference type="EMBL" id="OP559178">
    <property type="protein sequence ID" value="UYB00752.1"/>
    <property type="molecule type" value="Genomic_DNA"/>
</dbReference>
<reference evidence="1" key="1">
    <citation type="submission" date="2022-09" db="EMBL/GenBank/DDBJ databases">
        <title>Characteristics of the novel Enterococcus vB_Efa29212_2e and vB_Efa29212_3e bacteriophages.</title>
        <authorList>
            <person name="Lach J."/>
            <person name="Moryl M."/>
        </authorList>
    </citation>
    <scope>NUCLEOTIDE SEQUENCE</scope>
</reference>
<proteinExistence type="predicted"/>